<dbReference type="PANTHER" id="PTHR12732">
    <property type="entry name" value="UNCHARACTERIZED PROTEASOME COMPONENT REGION PCI-CONTAINING"/>
    <property type="match status" value="1"/>
</dbReference>
<protein>
    <submittedName>
        <fullName evidence="1">COP9 signalosome-like protein complex subunit 12</fullName>
    </submittedName>
</protein>
<sequence length="534" mass="60966">MAVIDEFLKDIFKFLKAENSAELANYLRVEPDGLPDAFQQLCQELKDLYHNDKAIERKVSTHIPEDHDHEAVSASFQFFIQIWLQYWRDVDFTNLVTTHAQLFSLTNACVQAFSHPKGLSCLQTAIRICDALARLAMQLDQRRDLTVNIRTNTSEDSRKSLVEATAEIIQKAFTTCLNARTSTTSGVKDGKPEGKKSGIYSFANLVLKLFFQSRTTRSASQLFTNISQNSPPLRLYPERQRVTFLYYLGRFHFSNNHFYFAQACLQGAYDQCHSQFLSQKRMILIYLISANMILGRFPSQILMMMPEATGLAEKFDPILNAIRKGDLMAFKHALGPEHGNEQWFFYRGLLLALQSRCEVLVWRSLARRVFLLTYNIPWDPSDKFPALNYNHVVAAAQYCQKRLEGWERPRDNELFVASTDLAPPPHGKKKLKPQGGVIYCNKIPEVIDIEPILASLCQQKLLRGWLNHEAQNFRINGSRRAGGPLNAGFPPVWQVIKTRVEGNENMKEIPGWVQKEPQKRGGVIMMSNVKGIGE</sequence>
<name>A0A9P8CBJ8_9HELO</name>
<dbReference type="GO" id="GO:0003690">
    <property type="term" value="F:double-stranded DNA binding"/>
    <property type="evidence" value="ECO:0007669"/>
    <property type="project" value="InterPro"/>
</dbReference>
<comment type="caution">
    <text evidence="1">The sequence shown here is derived from an EMBL/GenBank/DDBJ whole genome shotgun (WGS) entry which is preliminary data.</text>
</comment>
<dbReference type="SMART" id="SM00753">
    <property type="entry name" value="PAM"/>
    <property type="match status" value="1"/>
</dbReference>
<evidence type="ECO:0000313" key="1">
    <source>
        <dbReference type="EMBL" id="KAG9240974.1"/>
    </source>
</evidence>
<dbReference type="AlphaFoldDB" id="A0A9P8CBJ8"/>
<proteinExistence type="predicted"/>
<gene>
    <name evidence="1" type="ORF">BJ878DRAFT_570573</name>
</gene>
<dbReference type="GO" id="GO:0003723">
    <property type="term" value="F:RNA binding"/>
    <property type="evidence" value="ECO:0007669"/>
    <property type="project" value="InterPro"/>
</dbReference>
<organism evidence="1 2">
    <name type="scientific">Calycina marina</name>
    <dbReference type="NCBI Taxonomy" id="1763456"/>
    <lineage>
        <taxon>Eukaryota</taxon>
        <taxon>Fungi</taxon>
        <taxon>Dikarya</taxon>
        <taxon>Ascomycota</taxon>
        <taxon>Pezizomycotina</taxon>
        <taxon>Leotiomycetes</taxon>
        <taxon>Helotiales</taxon>
        <taxon>Pezizellaceae</taxon>
        <taxon>Calycina</taxon>
    </lineage>
</organism>
<dbReference type="OrthoDB" id="5404651at2759"/>
<evidence type="ECO:0000313" key="2">
    <source>
        <dbReference type="Proteomes" id="UP000887226"/>
    </source>
</evidence>
<dbReference type="InterPro" id="IPR045114">
    <property type="entry name" value="Csn12-like"/>
</dbReference>
<dbReference type="EMBL" id="MU254297">
    <property type="protein sequence ID" value="KAG9240974.1"/>
    <property type="molecule type" value="Genomic_DNA"/>
</dbReference>
<keyword evidence="2" id="KW-1185">Reference proteome</keyword>
<dbReference type="Proteomes" id="UP000887226">
    <property type="component" value="Unassembled WGS sequence"/>
</dbReference>
<reference evidence="1" key="1">
    <citation type="journal article" date="2021" name="IMA Fungus">
        <title>Genomic characterization of three marine fungi, including Emericellopsis atlantica sp. nov. with signatures of a generalist lifestyle and marine biomass degradation.</title>
        <authorList>
            <person name="Hagestad O.C."/>
            <person name="Hou L."/>
            <person name="Andersen J.H."/>
            <person name="Hansen E.H."/>
            <person name="Altermark B."/>
            <person name="Li C."/>
            <person name="Kuhnert E."/>
            <person name="Cox R.J."/>
            <person name="Crous P.W."/>
            <person name="Spatafora J.W."/>
            <person name="Lail K."/>
            <person name="Amirebrahimi M."/>
            <person name="Lipzen A."/>
            <person name="Pangilinan J."/>
            <person name="Andreopoulos W."/>
            <person name="Hayes R.D."/>
            <person name="Ng V."/>
            <person name="Grigoriev I.V."/>
            <person name="Jackson S.A."/>
            <person name="Sutton T.D.S."/>
            <person name="Dobson A.D.W."/>
            <person name="Rama T."/>
        </authorList>
    </citation>
    <scope>NUCLEOTIDE SEQUENCE</scope>
    <source>
        <strain evidence="1">TRa3180A</strain>
    </source>
</reference>
<dbReference type="PANTHER" id="PTHR12732:SF8">
    <property type="entry name" value="NUCLEAR MRNA EXPORT PROTEIN THP1"/>
    <property type="match status" value="1"/>
</dbReference>
<accession>A0A9P8CBJ8</accession>